<organism evidence="1 2">
    <name type="scientific">Pantoea cypripedii</name>
    <name type="common">Pectobacterium cypripedii</name>
    <name type="synonym">Erwinia cypripedii</name>
    <dbReference type="NCBI Taxonomy" id="55209"/>
    <lineage>
        <taxon>Bacteria</taxon>
        <taxon>Pseudomonadati</taxon>
        <taxon>Pseudomonadota</taxon>
        <taxon>Gammaproteobacteria</taxon>
        <taxon>Enterobacterales</taxon>
        <taxon>Erwiniaceae</taxon>
        <taxon>Pantoea</taxon>
    </lineage>
</organism>
<evidence type="ECO:0000313" key="1">
    <source>
        <dbReference type="EMBL" id="QGY27906.1"/>
    </source>
</evidence>
<sequence>MVTESDVLEFFRGELSIPFSLTSGRIHLEMDTVLQDYSESDELPYVIEDFSNKFSIDISSMNIEAYYPFVEASLFKRLFKRSQIEAEMMHIRKPLTVRMFAESAKAGRWLFD</sequence>
<accession>A0A6B9G7B1</accession>
<dbReference type="Pfam" id="PF07377">
    <property type="entry name" value="DUF1493"/>
    <property type="match status" value="1"/>
</dbReference>
<dbReference type="Proteomes" id="UP000502005">
    <property type="component" value="Chromosome"/>
</dbReference>
<dbReference type="EMBL" id="CP024768">
    <property type="protein sequence ID" value="QGY27906.1"/>
    <property type="molecule type" value="Genomic_DNA"/>
</dbReference>
<name>A0A6B9G7B1_PANCY</name>
<gene>
    <name evidence="1" type="ORF">CUN67_02730</name>
</gene>
<dbReference type="AlphaFoldDB" id="A0A6B9G7B1"/>
<reference evidence="1 2" key="1">
    <citation type="submission" date="2017-11" db="EMBL/GenBank/DDBJ databases">
        <title>Genome sequence of Pantoea cypripedii NE1.</title>
        <authorList>
            <person name="Nascimento F.X."/>
        </authorList>
    </citation>
    <scope>NUCLEOTIDE SEQUENCE [LARGE SCALE GENOMIC DNA]</scope>
    <source>
        <strain evidence="1 2">NE1</strain>
    </source>
</reference>
<proteinExistence type="predicted"/>
<dbReference type="RefSeq" id="WP_208713892.1">
    <property type="nucleotide sequence ID" value="NZ_CP024768.1"/>
</dbReference>
<protein>
    <submittedName>
        <fullName evidence="1">Cytoplasmic protein</fullName>
    </submittedName>
</protein>
<evidence type="ECO:0000313" key="2">
    <source>
        <dbReference type="Proteomes" id="UP000502005"/>
    </source>
</evidence>
<dbReference type="InterPro" id="IPR010862">
    <property type="entry name" value="DUF1493"/>
</dbReference>